<comment type="cofactor">
    <cofactor evidence="1">
        <name>Mg(2+)</name>
        <dbReference type="ChEBI" id="CHEBI:18420"/>
    </cofactor>
</comment>
<evidence type="ECO:0000256" key="12">
    <source>
        <dbReference type="ARBA" id="ARBA00026218"/>
    </source>
</evidence>
<dbReference type="SUPFAM" id="SSF55811">
    <property type="entry name" value="Nudix"/>
    <property type="match status" value="1"/>
</dbReference>
<keyword evidence="24" id="KW-1185">Reference proteome</keyword>
<evidence type="ECO:0000313" key="24">
    <source>
        <dbReference type="Proteomes" id="UP000777440"/>
    </source>
</evidence>
<dbReference type="PANTHER" id="PTHR43758">
    <property type="entry name" value="7,8-DIHYDRO-8-OXOGUANINE TRIPHOSPHATASE"/>
    <property type="match status" value="1"/>
</dbReference>
<comment type="catalytic activity">
    <reaction evidence="19">
        <text>O(6)-methyl-dGTP + H2O = O(6)-methyl-dGMP + diphosphate + H(+)</text>
        <dbReference type="Rhea" id="RHEA:67600"/>
        <dbReference type="ChEBI" id="CHEBI:15377"/>
        <dbReference type="ChEBI" id="CHEBI:15378"/>
        <dbReference type="ChEBI" id="CHEBI:33019"/>
        <dbReference type="ChEBI" id="CHEBI:169974"/>
        <dbReference type="ChEBI" id="CHEBI:169975"/>
    </reaction>
    <physiologicalReaction direction="left-to-right" evidence="19">
        <dbReference type="Rhea" id="RHEA:67601"/>
    </physiologicalReaction>
</comment>
<evidence type="ECO:0000256" key="17">
    <source>
        <dbReference type="ARBA" id="ARBA00032071"/>
    </source>
</evidence>
<evidence type="ECO:0000256" key="11">
    <source>
        <dbReference type="ARBA" id="ARBA00026103"/>
    </source>
</evidence>
<comment type="caution">
    <text evidence="23">The sequence shown here is derived from an EMBL/GenBank/DDBJ whole genome shotgun (WGS) entry which is preliminary data.</text>
</comment>
<sequence>MSLPGVCVVFLLRRGPEGVEVLLGRKRSGLGQGKVVGICGWVEPGERAAEAAVREARSGVGVRVEASDLHVAGTVEYHFPTRPAWSQQATVFVCRRWHGEPVESDGMAPHWYALDAVPYSRMWDDASRWLPGVLRGGTVDARFTFGADLATVVLTAE</sequence>
<evidence type="ECO:0000256" key="7">
    <source>
        <dbReference type="ARBA" id="ARBA00024448"/>
    </source>
</evidence>
<evidence type="ECO:0000256" key="3">
    <source>
        <dbReference type="ARBA" id="ARBA00011245"/>
    </source>
</evidence>
<evidence type="ECO:0000256" key="20">
    <source>
        <dbReference type="ARBA" id="ARBA00049032"/>
    </source>
</evidence>
<accession>A0ABS7HYD1</accession>
<keyword evidence="5" id="KW-0378">Hydrolase</keyword>
<dbReference type="PANTHER" id="PTHR43758:SF2">
    <property type="entry name" value="OXIDIZED PURINE NUCLEOSIDE TRIPHOSPHATE HYDROLASE"/>
    <property type="match status" value="1"/>
</dbReference>
<dbReference type="CDD" id="cd03427">
    <property type="entry name" value="NUDIX_MTH1_Nudt1"/>
    <property type="match status" value="1"/>
</dbReference>
<evidence type="ECO:0000256" key="16">
    <source>
        <dbReference type="ARBA" id="ARBA00031927"/>
    </source>
</evidence>
<evidence type="ECO:0000256" key="1">
    <source>
        <dbReference type="ARBA" id="ARBA00001946"/>
    </source>
</evidence>
<evidence type="ECO:0000256" key="5">
    <source>
        <dbReference type="ARBA" id="ARBA00022801"/>
    </source>
</evidence>
<comment type="catalytic activity">
    <reaction evidence="18">
        <text>N(6)-methyl-ATP + H2O = N(6)-methyl-AMP + diphosphate + H(+)</text>
        <dbReference type="Rhea" id="RHEA:67608"/>
        <dbReference type="ChEBI" id="CHEBI:15377"/>
        <dbReference type="ChEBI" id="CHEBI:15378"/>
        <dbReference type="ChEBI" id="CHEBI:33019"/>
        <dbReference type="ChEBI" id="CHEBI:144842"/>
        <dbReference type="ChEBI" id="CHEBI:172873"/>
    </reaction>
    <physiologicalReaction direction="left-to-right" evidence="18">
        <dbReference type="Rhea" id="RHEA:67609"/>
    </physiologicalReaction>
</comment>
<comment type="catalytic activity">
    <reaction evidence="20">
        <text>N(6)-methyl-dATP + H2O = N(6)-methyl-dAMP + diphosphate + H(+)</text>
        <dbReference type="Rhea" id="RHEA:67604"/>
        <dbReference type="ChEBI" id="CHEBI:15377"/>
        <dbReference type="ChEBI" id="CHEBI:15378"/>
        <dbReference type="ChEBI" id="CHEBI:33019"/>
        <dbReference type="ChEBI" id="CHEBI:169976"/>
        <dbReference type="ChEBI" id="CHEBI:172872"/>
    </reaction>
    <physiologicalReaction direction="left-to-right" evidence="20">
        <dbReference type="Rhea" id="RHEA:67605"/>
    </physiologicalReaction>
</comment>
<evidence type="ECO:0000256" key="9">
    <source>
        <dbReference type="ARBA" id="ARBA00024486"/>
    </source>
</evidence>
<evidence type="ECO:0000256" key="18">
    <source>
        <dbReference type="ARBA" id="ARBA00048002"/>
    </source>
</evidence>
<evidence type="ECO:0000256" key="4">
    <source>
        <dbReference type="ARBA" id="ARBA00022723"/>
    </source>
</evidence>
<evidence type="ECO:0000256" key="8">
    <source>
        <dbReference type="ARBA" id="ARBA00024459"/>
    </source>
</evidence>
<comment type="catalytic activity">
    <reaction evidence="10">
        <text>2-oxo-ATP + H2O = 2-oxo-AMP + diphosphate + H(+)</text>
        <dbReference type="Rhea" id="RHEA:67392"/>
        <dbReference type="ChEBI" id="CHEBI:15377"/>
        <dbReference type="ChEBI" id="CHEBI:15378"/>
        <dbReference type="ChEBI" id="CHEBI:33019"/>
        <dbReference type="ChEBI" id="CHEBI:71395"/>
        <dbReference type="ChEBI" id="CHEBI:172878"/>
    </reaction>
    <physiologicalReaction direction="left-to-right" evidence="10">
        <dbReference type="Rhea" id="RHEA:67393"/>
    </physiologicalReaction>
</comment>
<evidence type="ECO:0000313" key="23">
    <source>
        <dbReference type="EMBL" id="MBW9110258.1"/>
    </source>
</evidence>
<evidence type="ECO:0000256" key="6">
    <source>
        <dbReference type="ARBA" id="ARBA00022842"/>
    </source>
</evidence>
<evidence type="ECO:0000256" key="15">
    <source>
        <dbReference type="ARBA" id="ARBA00030682"/>
    </source>
</evidence>
<dbReference type="PRINTS" id="PR01403">
    <property type="entry name" value="8OXTPHPHTASE"/>
</dbReference>
<evidence type="ECO:0000256" key="21">
    <source>
        <dbReference type="ARBA" id="ARBA00053094"/>
    </source>
</evidence>
<dbReference type="Gene3D" id="3.90.79.10">
    <property type="entry name" value="Nucleoside Triphosphate Pyrophosphohydrolase"/>
    <property type="match status" value="1"/>
</dbReference>
<feature type="domain" description="Nudix hydrolase" evidence="22">
    <location>
        <begin position="2"/>
        <end position="138"/>
    </location>
</feature>
<comment type="catalytic activity">
    <reaction evidence="9">
        <text>8-oxo-dGTP + H2O = 8-oxo-dGMP + diphosphate + H(+)</text>
        <dbReference type="Rhea" id="RHEA:31575"/>
        <dbReference type="ChEBI" id="CHEBI:15377"/>
        <dbReference type="ChEBI" id="CHEBI:15378"/>
        <dbReference type="ChEBI" id="CHEBI:33019"/>
        <dbReference type="ChEBI" id="CHEBI:63224"/>
        <dbReference type="ChEBI" id="CHEBI:77896"/>
    </reaction>
    <physiologicalReaction direction="left-to-right" evidence="9">
        <dbReference type="Rhea" id="RHEA:31576"/>
    </physiologicalReaction>
</comment>
<evidence type="ECO:0000256" key="13">
    <source>
        <dbReference type="ARBA" id="ARBA00029673"/>
    </source>
</evidence>
<dbReference type="EMBL" id="JAEUAX010000005">
    <property type="protein sequence ID" value="MBW9110258.1"/>
    <property type="molecule type" value="Genomic_DNA"/>
</dbReference>
<evidence type="ECO:0000259" key="22">
    <source>
        <dbReference type="PROSITE" id="PS51462"/>
    </source>
</evidence>
<dbReference type="RefSeq" id="WP_220339618.1">
    <property type="nucleotide sequence ID" value="NZ_JAEUAX010000005.1"/>
</dbReference>
<comment type="catalytic activity">
    <reaction evidence="8">
        <text>2-oxo-dATP + H2O = 2-oxo-dAMP + diphosphate + H(+)</text>
        <dbReference type="Rhea" id="RHEA:31583"/>
        <dbReference type="ChEBI" id="CHEBI:15377"/>
        <dbReference type="ChEBI" id="CHEBI:15378"/>
        <dbReference type="ChEBI" id="CHEBI:33019"/>
        <dbReference type="ChEBI" id="CHEBI:63212"/>
        <dbReference type="ChEBI" id="CHEBI:77897"/>
        <dbReference type="EC" id="3.6.1.56"/>
    </reaction>
    <physiologicalReaction direction="left-to-right" evidence="8">
        <dbReference type="Rhea" id="RHEA:31584"/>
    </physiologicalReaction>
</comment>
<comment type="subunit">
    <text evidence="3">Monomer.</text>
</comment>
<comment type="function">
    <text evidence="21">Oxidized purine nucleoside triphosphate hydrolase which is a prominent sanitizer of the oxidized nucleotide pool. Catalyzes the hydrolysis of 2-oxo-dATP (2-hydroxy-dATP) into 2-oxo-dAMP. Also has a significant hydrolase activity toward 2-oxo-ATP, 8-oxo-dGTP and 8-oxo-dATP. Through the hydrolysis of oxidized purine nucleoside triphosphates, prevents their incorporation into DNA and the subsequent transversions A:T to C:G and G:C to T:A. Also catalyzes the hydrolysis of methylated purine nucleoside triphosphate preventing their integration into DNA. Through this antimutagenic activity protects cells from oxidative stress.</text>
</comment>
<dbReference type="InterPro" id="IPR000086">
    <property type="entry name" value="NUDIX_hydrolase_dom"/>
</dbReference>
<name>A0ABS7HYD1_9MICO</name>
<organism evidence="23 24">
    <name type="scientific">Microbacterium ureisolvens</name>
    <dbReference type="NCBI Taxonomy" id="2781186"/>
    <lineage>
        <taxon>Bacteria</taxon>
        <taxon>Bacillati</taxon>
        <taxon>Actinomycetota</taxon>
        <taxon>Actinomycetes</taxon>
        <taxon>Micrococcales</taxon>
        <taxon>Microbacteriaceae</taxon>
        <taxon>Microbacterium</taxon>
    </lineage>
</organism>
<protein>
    <recommendedName>
        <fullName evidence="12">Oxidized purine nucleoside triphosphate hydrolase</fullName>
        <ecNumber evidence="11">3.6.1.56</ecNumber>
    </recommendedName>
    <alternativeName>
        <fullName evidence="16">2-hydroxy-dATP diphosphatase</fullName>
    </alternativeName>
    <alternativeName>
        <fullName evidence="15">7,8-dihydro-8-oxoguanine triphosphatase</fullName>
    </alternativeName>
    <alternativeName>
        <fullName evidence="14">8-oxo-dGTPase</fullName>
    </alternativeName>
    <alternativeName>
        <fullName evidence="17">Methylated purine nucleoside triphosphate hydrolase</fullName>
    </alternativeName>
    <alternativeName>
        <fullName evidence="13">Nucleoside diphosphate-linked moiety X motif 1</fullName>
    </alternativeName>
</protein>
<reference evidence="23 24" key="1">
    <citation type="journal article" date="2021" name="MBio">
        <title>Poor Competitiveness of Bradyrhizobium in Pigeon Pea Root Colonization in Indian Soils.</title>
        <authorList>
            <person name="Chalasani D."/>
            <person name="Basu A."/>
            <person name="Pullabhotla S.V.S.R.N."/>
            <person name="Jorrin B."/>
            <person name="Neal A.L."/>
            <person name="Poole P.S."/>
            <person name="Podile A.R."/>
            <person name="Tkacz A."/>
        </authorList>
    </citation>
    <scope>NUCLEOTIDE SEQUENCE [LARGE SCALE GENOMIC DNA]</scope>
    <source>
        <strain evidence="23 24">HU12</strain>
    </source>
</reference>
<gene>
    <name evidence="23" type="ORF">JNB61_10790</name>
</gene>
<dbReference type="InterPro" id="IPR015797">
    <property type="entry name" value="NUDIX_hydrolase-like_dom_sf"/>
</dbReference>
<keyword evidence="6" id="KW-0460">Magnesium</keyword>
<comment type="similarity">
    <text evidence="2">Belongs to the Nudix hydrolase family.</text>
</comment>
<proteinExistence type="inferred from homology"/>
<dbReference type="Pfam" id="PF00293">
    <property type="entry name" value="NUDIX"/>
    <property type="match status" value="1"/>
</dbReference>
<evidence type="ECO:0000256" key="14">
    <source>
        <dbReference type="ARBA" id="ARBA00030634"/>
    </source>
</evidence>
<comment type="catalytic activity">
    <reaction evidence="7">
        <text>8-oxo-dATP + H2O = 8-oxo-dAMP + diphosphate + H(+)</text>
        <dbReference type="Rhea" id="RHEA:65396"/>
        <dbReference type="ChEBI" id="CHEBI:15377"/>
        <dbReference type="ChEBI" id="CHEBI:15378"/>
        <dbReference type="ChEBI" id="CHEBI:33019"/>
        <dbReference type="ChEBI" id="CHEBI:71361"/>
        <dbReference type="ChEBI" id="CHEBI:172871"/>
    </reaction>
    <physiologicalReaction direction="left-to-right" evidence="7">
        <dbReference type="Rhea" id="RHEA:65397"/>
    </physiologicalReaction>
</comment>
<evidence type="ECO:0000256" key="10">
    <source>
        <dbReference type="ARBA" id="ARBA00024596"/>
    </source>
</evidence>
<dbReference type="Proteomes" id="UP000777440">
    <property type="component" value="Unassembled WGS sequence"/>
</dbReference>
<dbReference type="InterPro" id="IPR003563">
    <property type="entry name" value="8ODP"/>
</dbReference>
<dbReference type="PROSITE" id="PS51462">
    <property type="entry name" value="NUDIX"/>
    <property type="match status" value="1"/>
</dbReference>
<evidence type="ECO:0000256" key="2">
    <source>
        <dbReference type="ARBA" id="ARBA00005582"/>
    </source>
</evidence>
<keyword evidence="4" id="KW-0479">Metal-binding</keyword>
<dbReference type="EC" id="3.6.1.56" evidence="11"/>
<evidence type="ECO:0000256" key="19">
    <source>
        <dbReference type="ARBA" id="ARBA00048894"/>
    </source>
</evidence>